<evidence type="ECO:0000256" key="1">
    <source>
        <dbReference type="ARBA" id="ARBA00001966"/>
    </source>
</evidence>
<dbReference type="GO" id="GO:0051539">
    <property type="term" value="F:4 iron, 4 sulfur cluster binding"/>
    <property type="evidence" value="ECO:0007669"/>
    <property type="project" value="UniProtKB-KW"/>
</dbReference>
<evidence type="ECO:0000313" key="8">
    <source>
        <dbReference type="EMBL" id="BDB99782.1"/>
    </source>
</evidence>
<evidence type="ECO:0000256" key="4">
    <source>
        <dbReference type="ARBA" id="ARBA00022723"/>
    </source>
</evidence>
<evidence type="ECO:0000313" key="9">
    <source>
        <dbReference type="Proteomes" id="UP001319921"/>
    </source>
</evidence>
<keyword evidence="2" id="KW-0004">4Fe-4S</keyword>
<dbReference type="Proteomes" id="UP001319921">
    <property type="component" value="Chromosome"/>
</dbReference>
<dbReference type="KEGG" id="scas:SACC_27990"/>
<keyword evidence="3" id="KW-0949">S-adenosyl-L-methionine</keyword>
<keyword evidence="5" id="KW-0408">Iron</keyword>
<dbReference type="InterPro" id="IPR007197">
    <property type="entry name" value="rSAM"/>
</dbReference>
<dbReference type="SFLD" id="SFLDG01067">
    <property type="entry name" value="SPASM/twitch_domain_containing"/>
    <property type="match status" value="1"/>
</dbReference>
<evidence type="ECO:0000256" key="6">
    <source>
        <dbReference type="ARBA" id="ARBA00023014"/>
    </source>
</evidence>
<organism evidence="8 9">
    <name type="scientific">Saccharolobus caldissimus</name>
    <dbReference type="NCBI Taxonomy" id="1702097"/>
    <lineage>
        <taxon>Archaea</taxon>
        <taxon>Thermoproteota</taxon>
        <taxon>Thermoprotei</taxon>
        <taxon>Sulfolobales</taxon>
        <taxon>Sulfolobaceae</taxon>
        <taxon>Saccharolobus</taxon>
    </lineage>
</organism>
<accession>A0AAQ4CVF1</accession>
<keyword evidence="9" id="KW-1185">Reference proteome</keyword>
<dbReference type="GeneID" id="68867524"/>
<sequence length="158" mass="18421">MKNKDIINFFNKNITLVILPTEQCNFRCVYCYEKFKNGKMTKDIVNSLKLFLEKRISSLDYLKIIWFGGEPLLAYDIIIDIMEFIKSKTDNGKPKVRGFMVTNGYLLNLEKAKKLAELNVNEFQVTLDGDEDIHDIRRINIGKRGTFKIIWNNIKSSS</sequence>
<proteinExistence type="predicted"/>
<dbReference type="Pfam" id="PF04055">
    <property type="entry name" value="Radical_SAM"/>
    <property type="match status" value="1"/>
</dbReference>
<dbReference type="InterPro" id="IPR058240">
    <property type="entry name" value="rSAM_sf"/>
</dbReference>
<dbReference type="SUPFAM" id="SSF102114">
    <property type="entry name" value="Radical SAM enzymes"/>
    <property type="match status" value="1"/>
</dbReference>
<dbReference type="InterPro" id="IPR013785">
    <property type="entry name" value="Aldolase_TIM"/>
</dbReference>
<reference evidence="8 9" key="1">
    <citation type="journal article" date="2022" name="Microbiol. Resour. Announc.">
        <title>Complete Genome Sequence of the Hyperthermophilic and Acidophilic Archaeon Saccharolobus caldissimus Strain HS-3T.</title>
        <authorList>
            <person name="Sakai H.D."/>
            <person name="Kurosawa N."/>
        </authorList>
    </citation>
    <scope>NUCLEOTIDE SEQUENCE [LARGE SCALE GENOMIC DNA]</scope>
    <source>
        <strain evidence="8 9">JCM32116</strain>
    </source>
</reference>
<dbReference type="RefSeq" id="WP_229570279.1">
    <property type="nucleotide sequence ID" value="NZ_AP025226.1"/>
</dbReference>
<comment type="cofactor">
    <cofactor evidence="1">
        <name>[4Fe-4S] cluster</name>
        <dbReference type="ChEBI" id="CHEBI:49883"/>
    </cofactor>
</comment>
<keyword evidence="4" id="KW-0479">Metal-binding</keyword>
<dbReference type="AlphaFoldDB" id="A0AAQ4CVF1"/>
<dbReference type="GO" id="GO:0003824">
    <property type="term" value="F:catalytic activity"/>
    <property type="evidence" value="ECO:0007669"/>
    <property type="project" value="InterPro"/>
</dbReference>
<dbReference type="Gene3D" id="3.20.20.70">
    <property type="entry name" value="Aldolase class I"/>
    <property type="match status" value="1"/>
</dbReference>
<dbReference type="GO" id="GO:0046872">
    <property type="term" value="F:metal ion binding"/>
    <property type="evidence" value="ECO:0007669"/>
    <property type="project" value="UniProtKB-KW"/>
</dbReference>
<evidence type="ECO:0000256" key="5">
    <source>
        <dbReference type="ARBA" id="ARBA00023004"/>
    </source>
</evidence>
<dbReference type="CDD" id="cd01335">
    <property type="entry name" value="Radical_SAM"/>
    <property type="match status" value="1"/>
</dbReference>
<name>A0AAQ4CVF1_9CREN</name>
<evidence type="ECO:0000259" key="7">
    <source>
        <dbReference type="Pfam" id="PF04055"/>
    </source>
</evidence>
<gene>
    <name evidence="8" type="ORF">SACC_27990</name>
</gene>
<dbReference type="EMBL" id="AP025226">
    <property type="protein sequence ID" value="BDB99782.1"/>
    <property type="molecule type" value="Genomic_DNA"/>
</dbReference>
<feature type="domain" description="Radical SAM core" evidence="7">
    <location>
        <begin position="19"/>
        <end position="155"/>
    </location>
</feature>
<evidence type="ECO:0000256" key="2">
    <source>
        <dbReference type="ARBA" id="ARBA00022485"/>
    </source>
</evidence>
<protein>
    <recommendedName>
        <fullName evidence="7">Radical SAM core domain-containing protein</fullName>
    </recommendedName>
</protein>
<dbReference type="PANTHER" id="PTHR43787">
    <property type="entry name" value="FEMO COFACTOR BIOSYNTHESIS PROTEIN NIFB-RELATED"/>
    <property type="match status" value="1"/>
</dbReference>
<dbReference type="PANTHER" id="PTHR43787:SF3">
    <property type="entry name" value="ARYLSULFATASE REGULATORY PROTEIN"/>
    <property type="match status" value="1"/>
</dbReference>
<keyword evidence="6" id="KW-0411">Iron-sulfur</keyword>
<evidence type="ECO:0000256" key="3">
    <source>
        <dbReference type="ARBA" id="ARBA00022691"/>
    </source>
</evidence>
<dbReference type="SFLD" id="SFLDS00029">
    <property type="entry name" value="Radical_SAM"/>
    <property type="match status" value="1"/>
</dbReference>